<accession>A0ABT1W6X9</accession>
<evidence type="ECO:0000313" key="8">
    <source>
        <dbReference type="Proteomes" id="UP001524587"/>
    </source>
</evidence>
<name>A0ABT1W6X9_9PROT</name>
<organism evidence="7 8">
    <name type="scientific">Endosaccharibacter trunci</name>
    <dbReference type="NCBI Taxonomy" id="2812733"/>
    <lineage>
        <taxon>Bacteria</taxon>
        <taxon>Pseudomonadati</taxon>
        <taxon>Pseudomonadota</taxon>
        <taxon>Alphaproteobacteria</taxon>
        <taxon>Acetobacterales</taxon>
        <taxon>Acetobacteraceae</taxon>
        <taxon>Endosaccharibacter</taxon>
    </lineage>
</organism>
<sequence length="339" mass="35741">MKTVSILLAVLGVALLTFLAGWFGAGAVLKAVLSVGAGGLAALVLAQLATDLVLGAAWTVACPGIGFRRLIAARIVREAATTCLPFSQVGAILIAIRATCFPARRRRRAVLWPEASAANVVDITVEVLGQILFVMLGLLFLLDRRPDSSFAGPVALGMGLMLLAMAAFIVAQRSASGVLRRLLSALGRHVAGQWRDAMRDGIDALQDRLNRFYARPGRLVVAALIHFAAWTASAGSVWLGYRLLGSPIGFGEALAVEGVASGVLSVSFLVPAALGVQEAAYVALGSLFGVEPAVSLGLSLLRRGRDLLIGIPALLCWQLLEIVRLRRHDAARPQLERSA</sequence>
<dbReference type="Pfam" id="PF03706">
    <property type="entry name" value="LPG_synthase_TM"/>
    <property type="match status" value="1"/>
</dbReference>
<dbReference type="RefSeq" id="WP_422863506.1">
    <property type="nucleotide sequence ID" value="NZ_JAMSKV010000004.1"/>
</dbReference>
<protein>
    <submittedName>
        <fullName evidence="7">Lysylphosphatidylglycerol synthase domain-containing protein</fullName>
    </submittedName>
</protein>
<feature type="transmembrane region" description="Helical" evidence="6">
    <location>
        <begin position="253"/>
        <end position="274"/>
    </location>
</feature>
<gene>
    <name evidence="7" type="ORF">NFI95_06230</name>
</gene>
<feature type="transmembrane region" description="Helical" evidence="6">
    <location>
        <begin position="40"/>
        <end position="67"/>
    </location>
</feature>
<evidence type="ECO:0000313" key="7">
    <source>
        <dbReference type="EMBL" id="MCQ8278042.1"/>
    </source>
</evidence>
<evidence type="ECO:0000256" key="3">
    <source>
        <dbReference type="ARBA" id="ARBA00022692"/>
    </source>
</evidence>
<feature type="transmembrane region" description="Helical" evidence="6">
    <location>
        <begin position="281"/>
        <end position="301"/>
    </location>
</feature>
<keyword evidence="3 6" id="KW-0812">Transmembrane</keyword>
<evidence type="ECO:0000256" key="2">
    <source>
        <dbReference type="ARBA" id="ARBA00022475"/>
    </source>
</evidence>
<keyword evidence="2" id="KW-1003">Cell membrane</keyword>
<evidence type="ECO:0000256" key="6">
    <source>
        <dbReference type="SAM" id="Phobius"/>
    </source>
</evidence>
<dbReference type="PANTHER" id="PTHR39087">
    <property type="entry name" value="UPF0104 MEMBRANE PROTEIN MJ1595"/>
    <property type="match status" value="1"/>
</dbReference>
<reference evidence="7 8" key="1">
    <citation type="submission" date="2022-06" db="EMBL/GenBank/DDBJ databases">
        <title>Endosaccharibacter gen. nov., sp. nov., endophytic bacteria isolated from sugarcane.</title>
        <authorList>
            <person name="Pitiwittayakul N."/>
            <person name="Yukphan P."/>
            <person name="Charoenyingcharoen P."/>
            <person name="Tanasupawat S."/>
        </authorList>
    </citation>
    <scope>NUCLEOTIDE SEQUENCE [LARGE SCALE GENOMIC DNA]</scope>
    <source>
        <strain evidence="7 8">KSS8</strain>
    </source>
</reference>
<keyword evidence="8" id="KW-1185">Reference proteome</keyword>
<dbReference type="NCBIfam" id="TIGR03476">
    <property type="entry name" value="HpnL"/>
    <property type="match status" value="1"/>
</dbReference>
<keyword evidence="5 6" id="KW-0472">Membrane</keyword>
<evidence type="ECO:0000256" key="4">
    <source>
        <dbReference type="ARBA" id="ARBA00022989"/>
    </source>
</evidence>
<evidence type="ECO:0000256" key="1">
    <source>
        <dbReference type="ARBA" id="ARBA00004651"/>
    </source>
</evidence>
<dbReference type="InterPro" id="IPR022791">
    <property type="entry name" value="L-PG_synthase/AglD"/>
</dbReference>
<proteinExistence type="predicted"/>
<comment type="caution">
    <text evidence="7">The sequence shown here is derived from an EMBL/GenBank/DDBJ whole genome shotgun (WGS) entry which is preliminary data.</text>
</comment>
<feature type="transmembrane region" description="Helical" evidence="6">
    <location>
        <begin position="219"/>
        <end position="241"/>
    </location>
</feature>
<comment type="subcellular location">
    <subcellularLocation>
        <location evidence="1">Cell membrane</location>
        <topology evidence="1">Multi-pass membrane protein</topology>
    </subcellularLocation>
</comment>
<dbReference type="Proteomes" id="UP001524587">
    <property type="component" value="Unassembled WGS sequence"/>
</dbReference>
<keyword evidence="4 6" id="KW-1133">Transmembrane helix</keyword>
<feature type="transmembrane region" description="Helical" evidence="6">
    <location>
        <begin position="115"/>
        <end position="142"/>
    </location>
</feature>
<dbReference type="EMBL" id="JAMSKV010000004">
    <property type="protein sequence ID" value="MCQ8278042.1"/>
    <property type="molecule type" value="Genomic_DNA"/>
</dbReference>
<feature type="transmembrane region" description="Helical" evidence="6">
    <location>
        <begin position="154"/>
        <end position="171"/>
    </location>
</feature>
<evidence type="ECO:0000256" key="5">
    <source>
        <dbReference type="ARBA" id="ARBA00023136"/>
    </source>
</evidence>
<dbReference type="PANTHER" id="PTHR39087:SF2">
    <property type="entry name" value="UPF0104 MEMBRANE PROTEIN MJ1595"/>
    <property type="match status" value="1"/>
</dbReference>